<dbReference type="GO" id="GO:0016020">
    <property type="term" value="C:membrane"/>
    <property type="evidence" value="ECO:0007669"/>
    <property type="project" value="UniProtKB-SubCell"/>
</dbReference>
<dbReference type="EC" id="3.4.24.-" evidence="14"/>
<dbReference type="PANTHER" id="PTHR39188">
    <property type="entry name" value="MEMBRANE-ASSOCIATED ZINC METALLOPROTEASE M50B"/>
    <property type="match status" value="1"/>
</dbReference>
<keyword evidence="8" id="KW-0862">Zinc</keyword>
<keyword evidence="9 12" id="KW-1133">Transmembrane helix</keyword>
<dbReference type="InterPro" id="IPR008915">
    <property type="entry name" value="Peptidase_M50"/>
</dbReference>
<organism evidence="14 15">
    <name type="scientific">Paenibacillus solanacearum</name>
    <dbReference type="NCBI Taxonomy" id="2048548"/>
    <lineage>
        <taxon>Bacteria</taxon>
        <taxon>Bacillati</taxon>
        <taxon>Bacillota</taxon>
        <taxon>Bacilli</taxon>
        <taxon>Bacillales</taxon>
        <taxon>Paenibacillaceae</taxon>
        <taxon>Paenibacillus</taxon>
    </lineage>
</organism>
<dbReference type="GO" id="GO:0046872">
    <property type="term" value="F:metal ion binding"/>
    <property type="evidence" value="ECO:0007669"/>
    <property type="project" value="UniProtKB-KW"/>
</dbReference>
<evidence type="ECO:0000313" key="15">
    <source>
        <dbReference type="Proteomes" id="UP000693672"/>
    </source>
</evidence>
<evidence type="ECO:0000256" key="7">
    <source>
        <dbReference type="ARBA" id="ARBA00022801"/>
    </source>
</evidence>
<accession>A0A916NXQ1</accession>
<evidence type="ECO:0000256" key="2">
    <source>
        <dbReference type="ARBA" id="ARBA00004141"/>
    </source>
</evidence>
<evidence type="ECO:0000256" key="6">
    <source>
        <dbReference type="ARBA" id="ARBA00022723"/>
    </source>
</evidence>
<keyword evidence="7 14" id="KW-0378">Hydrolase</keyword>
<keyword evidence="4" id="KW-0645">Protease</keyword>
<dbReference type="RefSeq" id="WP_218093026.1">
    <property type="nucleotide sequence ID" value="NZ_CAJVAS010000013.1"/>
</dbReference>
<evidence type="ECO:0000256" key="8">
    <source>
        <dbReference type="ARBA" id="ARBA00022833"/>
    </source>
</evidence>
<keyword evidence="5 12" id="KW-0812">Transmembrane</keyword>
<feature type="transmembrane region" description="Helical" evidence="12">
    <location>
        <begin position="90"/>
        <end position="111"/>
    </location>
</feature>
<keyword evidence="11 12" id="KW-0472">Membrane</keyword>
<evidence type="ECO:0000256" key="9">
    <source>
        <dbReference type="ARBA" id="ARBA00022989"/>
    </source>
</evidence>
<comment type="similarity">
    <text evidence="3">Belongs to the peptidase M50B family.</text>
</comment>
<feature type="transmembrane region" description="Helical" evidence="12">
    <location>
        <begin position="21"/>
        <end position="48"/>
    </location>
</feature>
<evidence type="ECO:0000256" key="11">
    <source>
        <dbReference type="ARBA" id="ARBA00023136"/>
    </source>
</evidence>
<evidence type="ECO:0000256" key="1">
    <source>
        <dbReference type="ARBA" id="ARBA00001947"/>
    </source>
</evidence>
<comment type="caution">
    <text evidence="14">The sequence shown here is derived from an EMBL/GenBank/DDBJ whole genome shotgun (WGS) entry which is preliminary data.</text>
</comment>
<reference evidence="14" key="1">
    <citation type="submission" date="2021-06" db="EMBL/GenBank/DDBJ databases">
        <authorList>
            <person name="Criscuolo A."/>
        </authorList>
    </citation>
    <scope>NUCLEOTIDE SEQUENCE</scope>
    <source>
        <strain evidence="14">CIP111600</strain>
    </source>
</reference>
<sequence>MIKRRTTAWNVWFGVRYRIHPLFSIVLLLSVLTGYFIEIVTLFGIVLIHELGHVAAAKAFGWRVTEVQLLPFGGVAVVEEMGGVSVWEDIAVALAGPLQNVWMMLVGWVLTATGILPAEWGHYFIQANLLIALFNLMPVLPLDGGKVMRALLSLWLPYQRTIHLAALTSLILSAAFIVMSALHVMTAKGGIQLNWLMIGIFLLFSNWYEFRGLPYHFMRFLLNREAGLKRSWTEGTLARPIVVGGRRQVADIVRLFMRDRYHLVYVLDDRGSIRHVVPERALLQLYFNETKRSLPLSDLFAG</sequence>
<dbReference type="AlphaFoldDB" id="A0A916NXQ1"/>
<dbReference type="EMBL" id="CAJVAS010000013">
    <property type="protein sequence ID" value="CAG7631173.1"/>
    <property type="molecule type" value="Genomic_DNA"/>
</dbReference>
<comment type="subcellular location">
    <subcellularLocation>
        <location evidence="2">Membrane</location>
        <topology evidence="2">Multi-pass membrane protein</topology>
    </subcellularLocation>
</comment>
<dbReference type="Pfam" id="PF02163">
    <property type="entry name" value="Peptidase_M50"/>
    <property type="match status" value="1"/>
</dbReference>
<protein>
    <submittedName>
        <fullName evidence="14">Stage IV sporulation protein FB</fullName>
        <ecNumber evidence="14">3.4.24.-</ecNumber>
    </submittedName>
</protein>
<evidence type="ECO:0000313" key="14">
    <source>
        <dbReference type="EMBL" id="CAG7631173.1"/>
    </source>
</evidence>
<keyword evidence="15" id="KW-1185">Reference proteome</keyword>
<dbReference type="Proteomes" id="UP000693672">
    <property type="component" value="Unassembled WGS sequence"/>
</dbReference>
<name>A0A916NXQ1_9BACL</name>
<dbReference type="CDD" id="cd06161">
    <property type="entry name" value="S2P-M50_SpoIVFB"/>
    <property type="match status" value="1"/>
</dbReference>
<evidence type="ECO:0000256" key="5">
    <source>
        <dbReference type="ARBA" id="ARBA00022692"/>
    </source>
</evidence>
<evidence type="ECO:0000256" key="4">
    <source>
        <dbReference type="ARBA" id="ARBA00022670"/>
    </source>
</evidence>
<feature type="transmembrane region" description="Helical" evidence="12">
    <location>
        <begin position="191"/>
        <end position="210"/>
    </location>
</feature>
<evidence type="ECO:0000256" key="3">
    <source>
        <dbReference type="ARBA" id="ARBA00007931"/>
    </source>
</evidence>
<keyword evidence="6" id="KW-0479">Metal-binding</keyword>
<feature type="transmembrane region" description="Helical" evidence="12">
    <location>
        <begin position="123"/>
        <end position="142"/>
    </location>
</feature>
<dbReference type="GO" id="GO:0006508">
    <property type="term" value="P:proteolysis"/>
    <property type="evidence" value="ECO:0007669"/>
    <property type="project" value="UniProtKB-KW"/>
</dbReference>
<evidence type="ECO:0000259" key="13">
    <source>
        <dbReference type="Pfam" id="PF02163"/>
    </source>
</evidence>
<dbReference type="PANTHER" id="PTHR39188:SF3">
    <property type="entry name" value="STAGE IV SPORULATION PROTEIN FB"/>
    <property type="match status" value="1"/>
</dbReference>
<keyword evidence="10" id="KW-0482">Metalloprotease</keyword>
<feature type="domain" description="Peptidase M50" evidence="13">
    <location>
        <begin position="39"/>
        <end position="111"/>
    </location>
</feature>
<dbReference type="GO" id="GO:0008237">
    <property type="term" value="F:metallopeptidase activity"/>
    <property type="evidence" value="ECO:0007669"/>
    <property type="project" value="UniProtKB-KW"/>
</dbReference>
<feature type="transmembrane region" description="Helical" evidence="12">
    <location>
        <begin position="162"/>
        <end position="185"/>
    </location>
</feature>
<gene>
    <name evidence="14" type="primary">spoIVFB</name>
    <name evidence="14" type="ORF">PAESOLCIP111_03272</name>
</gene>
<comment type="cofactor">
    <cofactor evidence="1">
        <name>Zn(2+)</name>
        <dbReference type="ChEBI" id="CHEBI:29105"/>
    </cofactor>
</comment>
<evidence type="ECO:0000256" key="10">
    <source>
        <dbReference type="ARBA" id="ARBA00023049"/>
    </source>
</evidence>
<proteinExistence type="inferred from homology"/>
<evidence type="ECO:0000256" key="12">
    <source>
        <dbReference type="SAM" id="Phobius"/>
    </source>
</evidence>